<dbReference type="PROSITE" id="PS50887">
    <property type="entry name" value="GGDEF"/>
    <property type="match status" value="1"/>
</dbReference>
<dbReference type="Proteomes" id="UP001210678">
    <property type="component" value="Unassembled WGS sequence"/>
</dbReference>
<dbReference type="InterPro" id="IPR029787">
    <property type="entry name" value="Nucleotide_cyclase"/>
</dbReference>
<evidence type="ECO:0000313" key="5">
    <source>
        <dbReference type="EMBL" id="MDB1123986.1"/>
    </source>
</evidence>
<organism evidence="5 6">
    <name type="scientific">Vibrio algarum</name>
    <dbReference type="NCBI Taxonomy" id="3020714"/>
    <lineage>
        <taxon>Bacteria</taxon>
        <taxon>Pseudomonadati</taxon>
        <taxon>Pseudomonadota</taxon>
        <taxon>Gammaproteobacteria</taxon>
        <taxon>Vibrionales</taxon>
        <taxon>Vibrionaceae</taxon>
        <taxon>Vibrio</taxon>
    </lineage>
</organism>
<evidence type="ECO:0000313" key="6">
    <source>
        <dbReference type="Proteomes" id="UP001210678"/>
    </source>
</evidence>
<feature type="domain" description="GGDEF" evidence="4">
    <location>
        <begin position="238"/>
        <end position="382"/>
    </location>
</feature>
<evidence type="ECO:0000259" key="4">
    <source>
        <dbReference type="PROSITE" id="PS50887"/>
    </source>
</evidence>
<dbReference type="EC" id="2.7.7.65" evidence="1"/>
<evidence type="ECO:0000256" key="2">
    <source>
        <dbReference type="ARBA" id="ARBA00034247"/>
    </source>
</evidence>
<evidence type="ECO:0000256" key="1">
    <source>
        <dbReference type="ARBA" id="ARBA00012528"/>
    </source>
</evidence>
<protein>
    <recommendedName>
        <fullName evidence="1">diguanylate cyclase</fullName>
        <ecNumber evidence="1">2.7.7.65</ecNumber>
    </recommendedName>
</protein>
<reference evidence="5 6" key="1">
    <citation type="submission" date="2023-01" db="EMBL/GenBank/DDBJ databases">
        <title>Vibrio sp. KJ40-1 sp.nov, isolated from marine algae.</title>
        <authorList>
            <person name="Butt M."/>
            <person name="Kim J.M.J."/>
            <person name="Jeon C.O.C."/>
        </authorList>
    </citation>
    <scope>NUCLEOTIDE SEQUENCE [LARGE SCALE GENOMIC DNA]</scope>
    <source>
        <strain evidence="5 6">KJ40-1</strain>
    </source>
</reference>
<keyword evidence="3" id="KW-0472">Membrane</keyword>
<name>A0ABT4YR00_9VIBR</name>
<proteinExistence type="predicted"/>
<keyword evidence="3" id="KW-1133">Transmembrane helix</keyword>
<dbReference type="InterPro" id="IPR043128">
    <property type="entry name" value="Rev_trsase/Diguanyl_cyclase"/>
</dbReference>
<dbReference type="EMBL" id="JAQLOI010000001">
    <property type="protein sequence ID" value="MDB1123986.1"/>
    <property type="molecule type" value="Genomic_DNA"/>
</dbReference>
<dbReference type="SMART" id="SM00267">
    <property type="entry name" value="GGDEF"/>
    <property type="match status" value="1"/>
</dbReference>
<keyword evidence="6" id="KW-1185">Reference proteome</keyword>
<dbReference type="InterPro" id="IPR000160">
    <property type="entry name" value="GGDEF_dom"/>
</dbReference>
<dbReference type="CDD" id="cd01949">
    <property type="entry name" value="GGDEF"/>
    <property type="match status" value="1"/>
</dbReference>
<dbReference type="SUPFAM" id="SSF55073">
    <property type="entry name" value="Nucleotide cyclase"/>
    <property type="match status" value="1"/>
</dbReference>
<dbReference type="PANTHER" id="PTHR45138">
    <property type="entry name" value="REGULATORY COMPONENTS OF SENSORY TRANSDUCTION SYSTEM"/>
    <property type="match status" value="1"/>
</dbReference>
<dbReference type="Pfam" id="PF00990">
    <property type="entry name" value="GGDEF"/>
    <property type="match status" value="1"/>
</dbReference>
<accession>A0ABT4YR00</accession>
<dbReference type="Gene3D" id="6.10.340.10">
    <property type="match status" value="1"/>
</dbReference>
<dbReference type="Gene3D" id="3.30.70.270">
    <property type="match status" value="1"/>
</dbReference>
<dbReference type="CDD" id="cd06225">
    <property type="entry name" value="HAMP"/>
    <property type="match status" value="1"/>
</dbReference>
<dbReference type="RefSeq" id="WP_272135828.1">
    <property type="nucleotide sequence ID" value="NZ_JAQLOI010000001.1"/>
</dbReference>
<feature type="transmembrane region" description="Helical" evidence="3">
    <location>
        <begin position="129"/>
        <end position="152"/>
    </location>
</feature>
<dbReference type="InterPro" id="IPR050469">
    <property type="entry name" value="Diguanylate_Cyclase"/>
</dbReference>
<dbReference type="PANTHER" id="PTHR45138:SF9">
    <property type="entry name" value="DIGUANYLATE CYCLASE DGCM-RELATED"/>
    <property type="match status" value="1"/>
</dbReference>
<dbReference type="NCBIfam" id="TIGR00254">
    <property type="entry name" value="GGDEF"/>
    <property type="match status" value="1"/>
</dbReference>
<keyword evidence="3" id="KW-0812">Transmembrane</keyword>
<sequence length="387" mass="43691">MYDIFAKKIIWREDLSLQEVENTKELNAKFQHLLQKTAASDTEKRAKLDYIIQKTKTDYQEGLKSLAASKQFSEFGLQIETPEVPFYFDSGSYQIQISVPLRNQSSGRLTGVFDVSALAALHKQLLKDIVLEAALAVLVSFVLILIVTQRLVSPIKRLSKHMSVDVESIRTDEIRERYRRDEIGDLARSFIVLISEIRSQVSDLREKSNTDSLSGLGSRHKYSRQAEPSLEHAVLTGSNFALLICDIDNFKAFNDKYGHAAGDSVIKEVGQSMLRVLDYGDKCYRIGGEEFVILLEDYINDDHIIKADKIRQAIEDLGIEHPGNTLHGIVSISVGMCFIEPGDFNAENIVFTQLYSEMFNIADQQLYLAKSLGRNKSLSLKFNPAKK</sequence>
<comment type="catalytic activity">
    <reaction evidence="2">
        <text>2 GTP = 3',3'-c-di-GMP + 2 diphosphate</text>
        <dbReference type="Rhea" id="RHEA:24898"/>
        <dbReference type="ChEBI" id="CHEBI:33019"/>
        <dbReference type="ChEBI" id="CHEBI:37565"/>
        <dbReference type="ChEBI" id="CHEBI:58805"/>
        <dbReference type="EC" id="2.7.7.65"/>
    </reaction>
</comment>
<gene>
    <name evidence="5" type="ORF">PGX00_10155</name>
</gene>
<evidence type="ECO:0000256" key="3">
    <source>
        <dbReference type="SAM" id="Phobius"/>
    </source>
</evidence>
<comment type="caution">
    <text evidence="5">The sequence shown here is derived from an EMBL/GenBank/DDBJ whole genome shotgun (WGS) entry which is preliminary data.</text>
</comment>